<dbReference type="AlphaFoldDB" id="A0A8H6ZDW4"/>
<organism evidence="1 2">
    <name type="scientific">Mycena sanguinolenta</name>
    <dbReference type="NCBI Taxonomy" id="230812"/>
    <lineage>
        <taxon>Eukaryota</taxon>
        <taxon>Fungi</taxon>
        <taxon>Dikarya</taxon>
        <taxon>Basidiomycota</taxon>
        <taxon>Agaricomycotina</taxon>
        <taxon>Agaricomycetes</taxon>
        <taxon>Agaricomycetidae</taxon>
        <taxon>Agaricales</taxon>
        <taxon>Marasmiineae</taxon>
        <taxon>Mycenaceae</taxon>
        <taxon>Mycena</taxon>
    </lineage>
</organism>
<dbReference type="Proteomes" id="UP000623467">
    <property type="component" value="Unassembled WGS sequence"/>
</dbReference>
<proteinExistence type="predicted"/>
<gene>
    <name evidence="1" type="ORF">MSAN_00334200</name>
</gene>
<evidence type="ECO:0000313" key="2">
    <source>
        <dbReference type="Proteomes" id="UP000623467"/>
    </source>
</evidence>
<protein>
    <submittedName>
        <fullName evidence="1">Uncharacterized protein</fullName>
    </submittedName>
</protein>
<evidence type="ECO:0000313" key="1">
    <source>
        <dbReference type="EMBL" id="KAF7374496.1"/>
    </source>
</evidence>
<accession>A0A8H6ZDW4</accession>
<dbReference type="EMBL" id="JACAZH010000002">
    <property type="protein sequence ID" value="KAF7374496.1"/>
    <property type="molecule type" value="Genomic_DNA"/>
</dbReference>
<name>A0A8H6ZDW4_9AGAR</name>
<comment type="caution">
    <text evidence="1">The sequence shown here is derived from an EMBL/GenBank/DDBJ whole genome shotgun (WGS) entry which is preliminary data.</text>
</comment>
<sequence>MLRPRVDSTVVRCDTSYLRVDESFALQLDNFWAFLSSSRGLYSRFCLRTTSADLRLALGTVNDVEAIAFHVAV</sequence>
<reference evidence="1" key="1">
    <citation type="submission" date="2020-05" db="EMBL/GenBank/DDBJ databases">
        <title>Mycena genomes resolve the evolution of fungal bioluminescence.</title>
        <authorList>
            <person name="Tsai I.J."/>
        </authorList>
    </citation>
    <scope>NUCLEOTIDE SEQUENCE</scope>
    <source>
        <strain evidence="1">160909Yilan</strain>
    </source>
</reference>
<keyword evidence="2" id="KW-1185">Reference proteome</keyword>